<dbReference type="CDD" id="cd17536">
    <property type="entry name" value="REC_YesN-like"/>
    <property type="match status" value="1"/>
</dbReference>
<evidence type="ECO:0000256" key="2">
    <source>
        <dbReference type="ARBA" id="ARBA00023015"/>
    </source>
</evidence>
<reference evidence="8 9" key="1">
    <citation type="submission" date="2011-08" db="EMBL/GenBank/DDBJ databases">
        <title>The Genome Sequence of Clostridium hathewayi WAL-18680.</title>
        <authorList>
            <consortium name="The Broad Institute Genome Sequencing Platform"/>
            <person name="Earl A."/>
            <person name="Ward D."/>
            <person name="Feldgarden M."/>
            <person name="Gevers D."/>
            <person name="Finegold S.M."/>
            <person name="Summanen P.H."/>
            <person name="Molitoris D.R."/>
            <person name="Song M."/>
            <person name="Daigneault M."/>
            <person name="Allen-Vercoe E."/>
            <person name="Young S.K."/>
            <person name="Zeng Q."/>
            <person name="Gargeya S."/>
            <person name="Fitzgerald M."/>
            <person name="Haas B."/>
            <person name="Abouelleil A."/>
            <person name="Alvarado L."/>
            <person name="Arachchi H.M."/>
            <person name="Berlin A."/>
            <person name="Brown A."/>
            <person name="Chapman S.B."/>
            <person name="Chen Z."/>
            <person name="Dunbar C."/>
            <person name="Freedman E."/>
            <person name="Gearin G."/>
            <person name="Gellesch M."/>
            <person name="Goldberg J."/>
            <person name="Griggs A."/>
            <person name="Gujja S."/>
            <person name="Heiman D."/>
            <person name="Howarth C."/>
            <person name="Larson L."/>
            <person name="Lui A."/>
            <person name="MacDonald P.J.P."/>
            <person name="Montmayeur A."/>
            <person name="Murphy C."/>
            <person name="Neiman D."/>
            <person name="Pearson M."/>
            <person name="Priest M."/>
            <person name="Roberts A."/>
            <person name="Saif S."/>
            <person name="Shea T."/>
            <person name="Shenoy N."/>
            <person name="Sisk P."/>
            <person name="Stolte C."/>
            <person name="Sykes S."/>
            <person name="Wortman J."/>
            <person name="Nusbaum C."/>
            <person name="Birren B."/>
        </authorList>
    </citation>
    <scope>NUCLEOTIDE SEQUENCE [LARGE SCALE GENOMIC DNA]</scope>
    <source>
        <strain evidence="8 9">WAL-18680</strain>
    </source>
</reference>
<gene>
    <name evidence="8" type="ORF">HMPREF9473_02742</name>
</gene>
<evidence type="ECO:0000256" key="6">
    <source>
        <dbReference type="PROSITE-ProRule" id="PRU00169"/>
    </source>
</evidence>
<dbReference type="SMART" id="SM00448">
    <property type="entry name" value="REC"/>
    <property type="match status" value="1"/>
</dbReference>
<dbReference type="AlphaFoldDB" id="G5IGW4"/>
<dbReference type="PATRIC" id="fig|742737.3.peg.2751"/>
<dbReference type="Gene3D" id="1.10.10.10">
    <property type="entry name" value="Winged helix-like DNA-binding domain superfamily/Winged helix DNA-binding domain"/>
    <property type="match status" value="1"/>
</dbReference>
<feature type="modified residue" description="4-aspartylphosphate" evidence="6">
    <location>
        <position position="53"/>
    </location>
</feature>
<dbReference type="InterPro" id="IPR039420">
    <property type="entry name" value="WalR-like"/>
</dbReference>
<dbReference type="PANTHER" id="PTHR48111:SF69">
    <property type="entry name" value="RESPONSE REGULATOR RECEIVER"/>
    <property type="match status" value="1"/>
</dbReference>
<dbReference type="PROSITE" id="PS50110">
    <property type="entry name" value="RESPONSE_REGULATORY"/>
    <property type="match status" value="1"/>
</dbReference>
<organism evidence="8 9">
    <name type="scientific">Hungatella hathewayi WAL-18680</name>
    <dbReference type="NCBI Taxonomy" id="742737"/>
    <lineage>
        <taxon>Bacteria</taxon>
        <taxon>Bacillati</taxon>
        <taxon>Bacillota</taxon>
        <taxon>Clostridia</taxon>
        <taxon>Lachnospirales</taxon>
        <taxon>Lachnospiraceae</taxon>
        <taxon>Hungatella</taxon>
    </lineage>
</organism>
<dbReference type="GO" id="GO:0006355">
    <property type="term" value="P:regulation of DNA-templated transcription"/>
    <property type="evidence" value="ECO:0007669"/>
    <property type="project" value="InterPro"/>
</dbReference>
<dbReference type="Proteomes" id="UP000005384">
    <property type="component" value="Unassembled WGS sequence"/>
</dbReference>
<dbReference type="SUPFAM" id="SSF46894">
    <property type="entry name" value="C-terminal effector domain of the bipartite response regulators"/>
    <property type="match status" value="1"/>
</dbReference>
<evidence type="ECO:0000259" key="7">
    <source>
        <dbReference type="PROSITE" id="PS50110"/>
    </source>
</evidence>
<dbReference type="InterPro" id="IPR011006">
    <property type="entry name" value="CheY-like_superfamily"/>
</dbReference>
<keyword evidence="3" id="KW-0238">DNA-binding</keyword>
<proteinExistence type="predicted"/>
<comment type="function">
    <text evidence="5">May play the central regulatory role in sporulation. It may be an element of the effector pathway responsible for the activation of sporulation genes in response to nutritional stress. Spo0A may act in concert with spo0H (a sigma factor) to control the expression of some genes that are critical to the sporulation process.</text>
</comment>
<dbReference type="GO" id="GO:0005829">
    <property type="term" value="C:cytosol"/>
    <property type="evidence" value="ECO:0007669"/>
    <property type="project" value="TreeGrafter"/>
</dbReference>
<keyword evidence="4" id="KW-0804">Transcription</keyword>
<evidence type="ECO:0000313" key="9">
    <source>
        <dbReference type="Proteomes" id="UP000005384"/>
    </source>
</evidence>
<dbReference type="PANTHER" id="PTHR48111">
    <property type="entry name" value="REGULATOR OF RPOS"/>
    <property type="match status" value="1"/>
</dbReference>
<evidence type="ECO:0000313" key="8">
    <source>
        <dbReference type="EMBL" id="EHI59294.1"/>
    </source>
</evidence>
<protein>
    <recommendedName>
        <fullName evidence="1">Stage 0 sporulation protein A homolog</fullName>
    </recommendedName>
</protein>
<feature type="domain" description="Response regulatory" evidence="7">
    <location>
        <begin position="2"/>
        <end position="116"/>
    </location>
</feature>
<dbReference type="Gene3D" id="3.40.50.2300">
    <property type="match status" value="1"/>
</dbReference>
<dbReference type="OrthoDB" id="3190595at2"/>
<evidence type="ECO:0000256" key="4">
    <source>
        <dbReference type="ARBA" id="ARBA00023163"/>
    </source>
</evidence>
<dbReference type="HOGENOM" id="CLU_000445_14_3_9"/>
<comment type="caution">
    <text evidence="8">The sequence shown here is derived from an EMBL/GenBank/DDBJ whole genome shotgun (WGS) entry which is preliminary data.</text>
</comment>
<keyword evidence="2" id="KW-0805">Transcription regulation</keyword>
<keyword evidence="9" id="KW-1185">Reference proteome</keyword>
<dbReference type="InterPro" id="IPR001789">
    <property type="entry name" value="Sig_transdc_resp-reg_receiver"/>
</dbReference>
<sequence>MNIMVVDDERLVVEQMVGLLRQVEPEADIVGFSEPEEACSYLEKCRVDVAFLDVEMGELDGIGLAKRCKELCPEVNLIFVTGYSQYMMEAFRLHASGYLMKPVSAEELREELHNLRHPLTEESSGRVRIQTFGNFEIFLNGKPVDLPRTKCRECLAYLVDRRGARVSMPELASILWGDRPYDRKVQNSTHQVIYALMKALKQAGIQDIIIKNRRELAIDMEKVDCDYYAALNGDLAQMNAFTGEYMTNYSWAEFTLGGLSDTRFRRG</sequence>
<name>G5IGW4_9FIRM</name>
<evidence type="ECO:0000256" key="1">
    <source>
        <dbReference type="ARBA" id="ARBA00018672"/>
    </source>
</evidence>
<evidence type="ECO:0000256" key="3">
    <source>
        <dbReference type="ARBA" id="ARBA00023125"/>
    </source>
</evidence>
<dbReference type="GO" id="GO:0000976">
    <property type="term" value="F:transcription cis-regulatory region binding"/>
    <property type="evidence" value="ECO:0007669"/>
    <property type="project" value="TreeGrafter"/>
</dbReference>
<dbReference type="EMBL" id="ADLN01000066">
    <property type="protein sequence ID" value="EHI59294.1"/>
    <property type="molecule type" value="Genomic_DNA"/>
</dbReference>
<dbReference type="SUPFAM" id="SSF52172">
    <property type="entry name" value="CheY-like"/>
    <property type="match status" value="1"/>
</dbReference>
<evidence type="ECO:0000256" key="5">
    <source>
        <dbReference type="ARBA" id="ARBA00024867"/>
    </source>
</evidence>
<dbReference type="InterPro" id="IPR016032">
    <property type="entry name" value="Sig_transdc_resp-reg_C-effctor"/>
</dbReference>
<keyword evidence="6" id="KW-0597">Phosphoprotein</keyword>
<dbReference type="Pfam" id="PF00072">
    <property type="entry name" value="Response_reg"/>
    <property type="match status" value="1"/>
</dbReference>
<dbReference type="GO" id="GO:0032993">
    <property type="term" value="C:protein-DNA complex"/>
    <property type="evidence" value="ECO:0007669"/>
    <property type="project" value="TreeGrafter"/>
</dbReference>
<accession>G5IGW4</accession>
<dbReference type="GO" id="GO:0000156">
    <property type="term" value="F:phosphorelay response regulator activity"/>
    <property type="evidence" value="ECO:0007669"/>
    <property type="project" value="TreeGrafter"/>
</dbReference>
<dbReference type="InterPro" id="IPR036388">
    <property type="entry name" value="WH-like_DNA-bd_sf"/>
</dbReference>